<feature type="binding site" evidence="6">
    <location>
        <position position="266"/>
    </location>
    <ligand>
        <name>Ca(2+)</name>
        <dbReference type="ChEBI" id="CHEBI:29108"/>
        <label>1</label>
        <note>catalytic</note>
    </ligand>
</feature>
<protein>
    <submittedName>
        <fullName evidence="9">Arylesterase</fullName>
    </submittedName>
</protein>
<keyword evidence="4" id="KW-0325">Glycoprotein</keyword>
<feature type="binding site" evidence="6">
    <location>
        <position position="50"/>
    </location>
    <ligand>
        <name>Ca(2+)</name>
        <dbReference type="ChEBI" id="CHEBI:29108"/>
        <label>1</label>
        <note>catalytic</note>
    </ligand>
</feature>
<feature type="binding site" evidence="6">
    <location>
        <position position="113"/>
    </location>
    <ligand>
        <name>Ca(2+)</name>
        <dbReference type="ChEBI" id="CHEBI:29108"/>
        <label>1</label>
        <note>catalytic</note>
    </ligand>
</feature>
<comment type="cofactor">
    <cofactor evidence="6">
        <name>Ca(2+)</name>
        <dbReference type="ChEBI" id="CHEBI:29108"/>
    </cofactor>
    <text evidence="6">Binds 2 calcium ions per subunit.</text>
</comment>
<evidence type="ECO:0000256" key="4">
    <source>
        <dbReference type="ARBA" id="ARBA00023180"/>
    </source>
</evidence>
<evidence type="ECO:0000256" key="2">
    <source>
        <dbReference type="ARBA" id="ARBA00022801"/>
    </source>
</evidence>
<evidence type="ECO:0000256" key="5">
    <source>
        <dbReference type="PIRSR" id="PIRSR602640-1"/>
    </source>
</evidence>
<evidence type="ECO:0000256" key="3">
    <source>
        <dbReference type="ARBA" id="ARBA00023157"/>
    </source>
</evidence>
<dbReference type="AlphaFoldDB" id="A0A1I7TK49"/>
<evidence type="ECO:0000256" key="7">
    <source>
        <dbReference type="PIRSR" id="PIRSR602640-3"/>
    </source>
</evidence>
<feature type="binding site" evidence="6">
    <location>
        <position position="220"/>
    </location>
    <ligand>
        <name>Ca(2+)</name>
        <dbReference type="ChEBI" id="CHEBI:29108"/>
        <label>1</label>
        <note>catalytic</note>
    </ligand>
</feature>
<proteinExistence type="inferred from homology"/>
<sequence length="365" mass="41294">MLKIILVVLLAFFVQYVFKTLLMFDIHKRTYNHRPGQCRKIEGPVHGSEDITIVDEKNLAFITSGLVYLNDDPSHATWKGEIFVYDLTSKTFKADSIPILNLKYPESFHPHGISHWIMNDGTIRLFVVVHSKDFKHSIVILDFDENKKQLNHVNTLVNEKFVRPNDIVATGENSFLVSNDGGAQTILGNAIEMFTGFYKGGLVYYDGTETKYLLENTVANGIILSRDRKTLFVSHINQETIGVFDWNQKKVAIKKISEIETLTGCDNFFVDKEDNLWSGCHPVLKDAVGHLGDYTNPSLFSQSQVLRFKFSSDLKSAEMVEVFSDDGRFTSASAIAATFDNGKQLLIGTVFRDLTHCYIDVPLDF</sequence>
<feature type="binding site" evidence="6">
    <location>
        <position position="166"/>
    </location>
    <ligand>
        <name>Ca(2+)</name>
        <dbReference type="ChEBI" id="CHEBI:29108"/>
        <label>1</label>
        <note>catalytic</note>
    </ligand>
</feature>
<evidence type="ECO:0000313" key="9">
    <source>
        <dbReference type="WBParaSite" id="Csp11.Scaffold627.g6698.t1"/>
    </source>
</evidence>
<organism evidence="8 9">
    <name type="scientific">Caenorhabditis tropicalis</name>
    <dbReference type="NCBI Taxonomy" id="1561998"/>
    <lineage>
        <taxon>Eukaryota</taxon>
        <taxon>Metazoa</taxon>
        <taxon>Ecdysozoa</taxon>
        <taxon>Nematoda</taxon>
        <taxon>Chromadorea</taxon>
        <taxon>Rhabditida</taxon>
        <taxon>Rhabditina</taxon>
        <taxon>Rhabditomorpha</taxon>
        <taxon>Rhabditoidea</taxon>
        <taxon>Rhabditidae</taxon>
        <taxon>Peloderinae</taxon>
        <taxon>Caenorhabditis</taxon>
    </lineage>
</organism>
<dbReference type="WBParaSite" id="Csp11.Scaffold627.g6698.t1">
    <property type="protein sequence ID" value="Csp11.Scaffold627.g6698.t1"/>
    <property type="gene ID" value="Csp11.Scaffold627.g6698"/>
</dbReference>
<dbReference type="GO" id="GO:0046872">
    <property type="term" value="F:metal ion binding"/>
    <property type="evidence" value="ECO:0007669"/>
    <property type="project" value="UniProtKB-KW"/>
</dbReference>
<evidence type="ECO:0000256" key="6">
    <source>
        <dbReference type="PIRSR" id="PIRSR602640-2"/>
    </source>
</evidence>
<feature type="binding site" evidence="6">
    <location>
        <position position="267"/>
    </location>
    <ligand>
        <name>Ca(2+)</name>
        <dbReference type="ChEBI" id="CHEBI:29108"/>
        <label>1</label>
        <note>catalytic</note>
    </ligand>
</feature>
<evidence type="ECO:0000256" key="1">
    <source>
        <dbReference type="ARBA" id="ARBA00008595"/>
    </source>
</evidence>
<dbReference type="SUPFAM" id="SSF63829">
    <property type="entry name" value="Calcium-dependent phosphotriesterase"/>
    <property type="match status" value="1"/>
</dbReference>
<feature type="disulfide bond" description="In form B" evidence="7">
    <location>
        <begin position="38"/>
        <end position="357"/>
    </location>
</feature>
<dbReference type="PANTHER" id="PTHR11799">
    <property type="entry name" value="PARAOXONASE"/>
    <property type="match status" value="1"/>
</dbReference>
<dbReference type="GO" id="GO:0004064">
    <property type="term" value="F:arylesterase activity"/>
    <property type="evidence" value="ECO:0007669"/>
    <property type="project" value="InterPro"/>
</dbReference>
<reference evidence="9" key="1">
    <citation type="submission" date="2016-11" db="UniProtKB">
        <authorList>
            <consortium name="WormBaseParasite"/>
        </authorList>
    </citation>
    <scope>IDENTIFICATION</scope>
</reference>
<dbReference type="PANTHER" id="PTHR11799:SF7">
    <property type="entry name" value="ARYLESTERASE-RELATED"/>
    <property type="match status" value="1"/>
</dbReference>
<comment type="similarity">
    <text evidence="1">Belongs to the paraoxonase family.</text>
</comment>
<dbReference type="Gene3D" id="2.120.10.30">
    <property type="entry name" value="TolB, C-terminal domain"/>
    <property type="match status" value="1"/>
</dbReference>
<keyword evidence="3 7" id="KW-1015">Disulfide bond</keyword>
<dbReference type="Pfam" id="PF01731">
    <property type="entry name" value="Arylesterase"/>
    <property type="match status" value="1"/>
</dbReference>
<keyword evidence="6" id="KW-0479">Metal-binding</keyword>
<evidence type="ECO:0000313" key="8">
    <source>
        <dbReference type="Proteomes" id="UP000095282"/>
    </source>
</evidence>
<dbReference type="eggNOG" id="ENOG502S3B5">
    <property type="taxonomic scope" value="Eukaryota"/>
</dbReference>
<keyword evidence="8" id="KW-1185">Reference proteome</keyword>
<keyword evidence="6" id="KW-0106">Calcium</keyword>
<name>A0A1I7TK49_9PELO</name>
<keyword evidence="2" id="KW-0378">Hydrolase</keyword>
<dbReference type="InterPro" id="IPR051288">
    <property type="entry name" value="Serum_paraoxonase/arylesterase"/>
</dbReference>
<dbReference type="InterPro" id="IPR011042">
    <property type="entry name" value="6-blade_b-propeller_TolB-like"/>
</dbReference>
<accession>A0A1I7TK49</accession>
<feature type="binding site" evidence="6">
    <location>
        <position position="49"/>
    </location>
    <ligand>
        <name>Ca(2+)</name>
        <dbReference type="ChEBI" id="CHEBI:29108"/>
        <label>1</label>
        <note>catalytic</note>
    </ligand>
</feature>
<dbReference type="STRING" id="1561998.A0A1I7TK49"/>
<dbReference type="InterPro" id="IPR002640">
    <property type="entry name" value="Arylesterase"/>
</dbReference>
<dbReference type="Proteomes" id="UP000095282">
    <property type="component" value="Unplaced"/>
</dbReference>
<feature type="active site" description="Proton acceptor" evidence="5">
    <location>
        <position position="111"/>
    </location>
</feature>
<feature type="binding site" evidence="6">
    <location>
        <position position="165"/>
    </location>
    <ligand>
        <name>Ca(2+)</name>
        <dbReference type="ChEBI" id="CHEBI:29108"/>
        <label>1</label>
        <note>catalytic</note>
    </ligand>
</feature>